<gene>
    <name evidence="1" type="ORF">FC89_GL002306</name>
</gene>
<dbReference type="AlphaFoldDB" id="A0A0R1VGB3"/>
<protein>
    <submittedName>
        <fullName evidence="1">Uncharacterized protein</fullName>
    </submittedName>
</protein>
<evidence type="ECO:0000313" key="2">
    <source>
        <dbReference type="Proteomes" id="UP000051451"/>
    </source>
</evidence>
<dbReference type="GeneID" id="98320216"/>
<dbReference type="InterPro" id="IPR036286">
    <property type="entry name" value="LexA/Signal_pep-like_sf"/>
</dbReference>
<sequence length="51" mass="5941">MIVSINGFGVTCKKIFREDRKIRLKLINEKYNNLVYPAPGVRFLSMIETHS</sequence>
<keyword evidence="2" id="KW-1185">Reference proteome</keyword>
<proteinExistence type="predicted"/>
<accession>A0A0R1VGB3</accession>
<comment type="caution">
    <text evidence="1">The sequence shown here is derived from an EMBL/GenBank/DDBJ whole genome shotgun (WGS) entry which is preliminary data.</text>
</comment>
<evidence type="ECO:0000313" key="1">
    <source>
        <dbReference type="EMBL" id="KRM04365.1"/>
    </source>
</evidence>
<dbReference type="EMBL" id="AZGB01000029">
    <property type="protein sequence ID" value="KRM04365.1"/>
    <property type="molecule type" value="Genomic_DNA"/>
</dbReference>
<reference evidence="1 2" key="1">
    <citation type="journal article" date="2015" name="Genome Announc.">
        <title>Expanding the biotechnology potential of lactobacilli through comparative genomics of 213 strains and associated genera.</title>
        <authorList>
            <person name="Sun Z."/>
            <person name="Harris H.M."/>
            <person name="McCann A."/>
            <person name="Guo C."/>
            <person name="Argimon S."/>
            <person name="Zhang W."/>
            <person name="Yang X."/>
            <person name="Jeffery I.B."/>
            <person name="Cooney J.C."/>
            <person name="Kagawa T.F."/>
            <person name="Liu W."/>
            <person name="Song Y."/>
            <person name="Salvetti E."/>
            <person name="Wrobel A."/>
            <person name="Rasinkangas P."/>
            <person name="Parkhill J."/>
            <person name="Rea M.C."/>
            <person name="O'Sullivan O."/>
            <person name="Ritari J."/>
            <person name="Douillard F.P."/>
            <person name="Paul Ross R."/>
            <person name="Yang R."/>
            <person name="Briner A.E."/>
            <person name="Felis G.E."/>
            <person name="de Vos W.M."/>
            <person name="Barrangou R."/>
            <person name="Klaenhammer T.R."/>
            <person name="Caufield P.W."/>
            <person name="Cui Y."/>
            <person name="Zhang H."/>
            <person name="O'Toole P.W."/>
        </authorList>
    </citation>
    <scope>NUCLEOTIDE SEQUENCE [LARGE SCALE GENOMIC DNA]</scope>
    <source>
        <strain evidence="1 2">DSM 18630</strain>
    </source>
</reference>
<organism evidence="1 2">
    <name type="scientific">Liquorilactobacillus ghanensis DSM 18630</name>
    <dbReference type="NCBI Taxonomy" id="1423750"/>
    <lineage>
        <taxon>Bacteria</taxon>
        <taxon>Bacillati</taxon>
        <taxon>Bacillota</taxon>
        <taxon>Bacilli</taxon>
        <taxon>Lactobacillales</taxon>
        <taxon>Lactobacillaceae</taxon>
        <taxon>Liquorilactobacillus</taxon>
    </lineage>
</organism>
<name>A0A0R1VGB3_9LACO</name>
<dbReference type="SUPFAM" id="SSF51306">
    <property type="entry name" value="LexA/Signal peptidase"/>
    <property type="match status" value="1"/>
</dbReference>
<dbReference type="RefSeq" id="WP_235804423.1">
    <property type="nucleotide sequence ID" value="NZ_AZGB01000029.1"/>
</dbReference>
<dbReference type="PATRIC" id="fig|1423750.3.peg.2348"/>
<dbReference type="Proteomes" id="UP000051451">
    <property type="component" value="Unassembled WGS sequence"/>
</dbReference>